<keyword evidence="1" id="KW-0812">Transmembrane</keyword>
<sequence length="89" mass="9225">MGTTSAVVSVYLAQLSPESGVPLQQIALGIIGSLLLVVMAARGVGAYADERYGKLFTIIIAAIPIAGFCYMPAETTELLRGLFATFTGG</sequence>
<proteinExistence type="predicted"/>
<dbReference type="EMBL" id="VFPA01000009">
    <property type="protein sequence ID" value="TQM01675.1"/>
    <property type="molecule type" value="Genomic_DNA"/>
</dbReference>
<reference evidence="2 3" key="1">
    <citation type="submission" date="2019-06" db="EMBL/GenBank/DDBJ databases">
        <title>Sequencing the genomes of 1000 actinobacteria strains.</title>
        <authorList>
            <person name="Klenk H.-P."/>
        </authorList>
    </citation>
    <scope>NUCLEOTIDE SEQUENCE [LARGE SCALE GENOMIC DNA]</scope>
    <source>
        <strain evidence="2 3">DSM 45301</strain>
    </source>
</reference>
<dbReference type="Proteomes" id="UP000315677">
    <property type="component" value="Unassembled WGS sequence"/>
</dbReference>
<keyword evidence="1" id="KW-1133">Transmembrane helix</keyword>
<organism evidence="2 3">
    <name type="scientific">Pseudonocardia kunmingensis</name>
    <dbReference type="NCBI Taxonomy" id="630975"/>
    <lineage>
        <taxon>Bacteria</taxon>
        <taxon>Bacillati</taxon>
        <taxon>Actinomycetota</taxon>
        <taxon>Actinomycetes</taxon>
        <taxon>Pseudonocardiales</taxon>
        <taxon>Pseudonocardiaceae</taxon>
        <taxon>Pseudonocardia</taxon>
    </lineage>
</organism>
<evidence type="ECO:0000313" key="3">
    <source>
        <dbReference type="Proteomes" id="UP000315677"/>
    </source>
</evidence>
<feature type="transmembrane region" description="Helical" evidence="1">
    <location>
        <begin position="55"/>
        <end position="73"/>
    </location>
</feature>
<gene>
    <name evidence="2" type="ORF">FB558_8576</name>
</gene>
<comment type="caution">
    <text evidence="2">The sequence shown here is derived from an EMBL/GenBank/DDBJ whole genome shotgun (WGS) entry which is preliminary data.</text>
</comment>
<evidence type="ECO:0000256" key="1">
    <source>
        <dbReference type="SAM" id="Phobius"/>
    </source>
</evidence>
<accession>A0A543CX37</accession>
<keyword evidence="1" id="KW-0472">Membrane</keyword>
<evidence type="ECO:0000313" key="2">
    <source>
        <dbReference type="EMBL" id="TQM01675.1"/>
    </source>
</evidence>
<keyword evidence="3" id="KW-1185">Reference proteome</keyword>
<dbReference type="OrthoDB" id="3698015at2"/>
<protein>
    <submittedName>
        <fullName evidence="2">Uncharacterized protein</fullName>
    </submittedName>
</protein>
<feature type="transmembrane region" description="Helical" evidence="1">
    <location>
        <begin position="26"/>
        <end position="48"/>
    </location>
</feature>
<dbReference type="RefSeq" id="WP_142065316.1">
    <property type="nucleotide sequence ID" value="NZ_VFPA01000009.1"/>
</dbReference>
<dbReference type="AlphaFoldDB" id="A0A543CX37"/>
<name>A0A543CX37_9PSEU</name>